<feature type="region of interest" description="Disordered" evidence="4">
    <location>
        <begin position="204"/>
        <end position="227"/>
    </location>
</feature>
<evidence type="ECO:0000313" key="6">
    <source>
        <dbReference type="EMBL" id="KAL0441125.1"/>
    </source>
</evidence>
<evidence type="ECO:0000256" key="2">
    <source>
        <dbReference type="ARBA" id="ARBA00022821"/>
    </source>
</evidence>
<dbReference type="InterPro" id="IPR032675">
    <property type="entry name" value="LRR_dom_sf"/>
</dbReference>
<evidence type="ECO:0000259" key="5">
    <source>
        <dbReference type="Pfam" id="PF23559"/>
    </source>
</evidence>
<gene>
    <name evidence="6" type="ORF">Sradi_0051400</name>
</gene>
<dbReference type="InterPro" id="IPR044974">
    <property type="entry name" value="Disease_R_plants"/>
</dbReference>
<evidence type="ECO:0000256" key="4">
    <source>
        <dbReference type="SAM" id="MobiDB-lite"/>
    </source>
</evidence>
<dbReference type="GO" id="GO:0098542">
    <property type="term" value="P:defense response to other organism"/>
    <property type="evidence" value="ECO:0007669"/>
    <property type="project" value="TreeGrafter"/>
</dbReference>
<keyword evidence="3" id="KW-0067">ATP-binding</keyword>
<dbReference type="Gene3D" id="3.80.10.10">
    <property type="entry name" value="Ribonuclease Inhibitor"/>
    <property type="match status" value="1"/>
</dbReference>
<protein>
    <submittedName>
        <fullName evidence="6">Late blight resistance protein R1-A</fullName>
    </submittedName>
</protein>
<comment type="caution">
    <text evidence="6">The sequence shown here is derived from an EMBL/GenBank/DDBJ whole genome shotgun (WGS) entry which is preliminary data.</text>
</comment>
<reference evidence="6" key="2">
    <citation type="journal article" date="2024" name="Plant">
        <title>Genomic evolution and insights into agronomic trait innovations of Sesamum species.</title>
        <authorList>
            <person name="Miao H."/>
            <person name="Wang L."/>
            <person name="Qu L."/>
            <person name="Liu H."/>
            <person name="Sun Y."/>
            <person name="Le M."/>
            <person name="Wang Q."/>
            <person name="Wei S."/>
            <person name="Zheng Y."/>
            <person name="Lin W."/>
            <person name="Duan Y."/>
            <person name="Cao H."/>
            <person name="Xiong S."/>
            <person name="Wang X."/>
            <person name="Wei L."/>
            <person name="Li C."/>
            <person name="Ma Q."/>
            <person name="Ju M."/>
            <person name="Zhao R."/>
            <person name="Li G."/>
            <person name="Mu C."/>
            <person name="Tian Q."/>
            <person name="Mei H."/>
            <person name="Zhang T."/>
            <person name="Gao T."/>
            <person name="Zhang H."/>
        </authorList>
    </citation>
    <scope>NUCLEOTIDE SEQUENCE</scope>
    <source>
        <strain evidence="6">G02</strain>
    </source>
</reference>
<keyword evidence="2" id="KW-0611">Plant defense</keyword>
<keyword evidence="1" id="KW-0547">Nucleotide-binding</keyword>
<organism evidence="6">
    <name type="scientific">Sesamum radiatum</name>
    <name type="common">Black benniseed</name>
    <dbReference type="NCBI Taxonomy" id="300843"/>
    <lineage>
        <taxon>Eukaryota</taxon>
        <taxon>Viridiplantae</taxon>
        <taxon>Streptophyta</taxon>
        <taxon>Embryophyta</taxon>
        <taxon>Tracheophyta</taxon>
        <taxon>Spermatophyta</taxon>
        <taxon>Magnoliopsida</taxon>
        <taxon>eudicotyledons</taxon>
        <taxon>Gunneridae</taxon>
        <taxon>Pentapetalae</taxon>
        <taxon>asterids</taxon>
        <taxon>lamiids</taxon>
        <taxon>Lamiales</taxon>
        <taxon>Pedaliaceae</taxon>
        <taxon>Sesamum</taxon>
    </lineage>
</organism>
<dbReference type="InterPro" id="IPR058922">
    <property type="entry name" value="WHD_DRP"/>
</dbReference>
<dbReference type="Gene3D" id="1.10.10.10">
    <property type="entry name" value="Winged helix-like DNA-binding domain superfamily/Winged helix DNA-binding domain"/>
    <property type="match status" value="1"/>
</dbReference>
<proteinExistence type="predicted"/>
<dbReference type="InterPro" id="IPR036388">
    <property type="entry name" value="WH-like_DNA-bd_sf"/>
</dbReference>
<reference evidence="6" key="1">
    <citation type="submission" date="2020-06" db="EMBL/GenBank/DDBJ databases">
        <authorList>
            <person name="Li T."/>
            <person name="Hu X."/>
            <person name="Zhang T."/>
            <person name="Song X."/>
            <person name="Zhang H."/>
            <person name="Dai N."/>
            <person name="Sheng W."/>
            <person name="Hou X."/>
            <person name="Wei L."/>
        </authorList>
    </citation>
    <scope>NUCLEOTIDE SEQUENCE</scope>
    <source>
        <strain evidence="6">G02</strain>
        <tissue evidence="6">Leaf</tissue>
    </source>
</reference>
<evidence type="ECO:0000256" key="1">
    <source>
        <dbReference type="ARBA" id="ARBA00022741"/>
    </source>
</evidence>
<dbReference type="Pfam" id="PF23559">
    <property type="entry name" value="WHD_DRP"/>
    <property type="match status" value="1"/>
</dbReference>
<dbReference type="PANTHER" id="PTHR23155:SF1193">
    <property type="entry name" value="DISEASE RESISTANCE PROTEIN RPP13-RELATED"/>
    <property type="match status" value="1"/>
</dbReference>
<dbReference type="EMBL" id="JACGWJ010000001">
    <property type="protein sequence ID" value="KAL0441125.1"/>
    <property type="molecule type" value="Genomic_DNA"/>
</dbReference>
<accession>A0AAW2WID2</accession>
<feature type="domain" description="Disease resistance protein winged helix" evidence="5">
    <location>
        <begin position="6"/>
        <end position="44"/>
    </location>
</feature>
<sequence>MVSAWEAAENYLEDLINRNFTRVEKMRPDGRAKTCRIHDMLRDFCIKEAGSERENFLQEMKRSINGFEPSIAELQKFRRLCIHSNILNFISLKPYGPRVRSFVCFSKSEVALPTENASAIPAAFKLLRVLEVNPSNLQKSPMTCTSCQLRYLTLSTDLAILPAAFSKLWNIQTLVVDTTSRTLEIKADIWKMVQLRHLKTNAATTLPKTGKGSKEGENPRHSVQFHQKAAQKKYLKGLAI</sequence>
<name>A0AAW2WID2_SESRA</name>
<dbReference type="SUPFAM" id="SSF52058">
    <property type="entry name" value="L domain-like"/>
    <property type="match status" value="1"/>
</dbReference>
<dbReference type="PANTHER" id="PTHR23155">
    <property type="entry name" value="DISEASE RESISTANCE PROTEIN RP"/>
    <property type="match status" value="1"/>
</dbReference>
<dbReference type="AlphaFoldDB" id="A0AAW2WID2"/>
<evidence type="ECO:0000256" key="3">
    <source>
        <dbReference type="ARBA" id="ARBA00022840"/>
    </source>
</evidence>